<evidence type="ECO:0000313" key="6">
    <source>
        <dbReference type="Proteomes" id="UP001142055"/>
    </source>
</evidence>
<feature type="signal peptide" evidence="4">
    <location>
        <begin position="1"/>
        <end position="23"/>
    </location>
</feature>
<keyword evidence="1" id="KW-0433">Leucine-rich repeat</keyword>
<protein>
    <submittedName>
        <fullName evidence="5">Uncharacterized protein</fullName>
    </submittedName>
</protein>
<dbReference type="PANTHER" id="PTHR24369">
    <property type="entry name" value="ANTIGEN BSP, PUTATIVE-RELATED"/>
    <property type="match status" value="1"/>
</dbReference>
<dbReference type="Gene3D" id="3.80.10.10">
    <property type="entry name" value="Ribonuclease Inhibitor"/>
    <property type="match status" value="1"/>
</dbReference>
<proteinExistence type="predicted"/>
<evidence type="ECO:0000256" key="3">
    <source>
        <dbReference type="ARBA" id="ARBA00022737"/>
    </source>
</evidence>
<dbReference type="OMA" id="NWISIVH"/>
<dbReference type="GO" id="GO:0005886">
    <property type="term" value="C:plasma membrane"/>
    <property type="evidence" value="ECO:0007669"/>
    <property type="project" value="TreeGrafter"/>
</dbReference>
<gene>
    <name evidence="5" type="ORF">RDWZM_010147</name>
</gene>
<dbReference type="InterPro" id="IPR032675">
    <property type="entry name" value="LRR_dom_sf"/>
</dbReference>
<dbReference type="PANTHER" id="PTHR24369:SF210">
    <property type="entry name" value="CHAOPTIN-RELATED"/>
    <property type="match status" value="1"/>
</dbReference>
<evidence type="ECO:0000256" key="1">
    <source>
        <dbReference type="ARBA" id="ARBA00022614"/>
    </source>
</evidence>
<name>A0A9Q0LYM3_BLOTA</name>
<comment type="caution">
    <text evidence="5">The sequence shown here is derived from an EMBL/GenBank/DDBJ whole genome shotgun (WGS) entry which is preliminary data.</text>
</comment>
<keyword evidence="6" id="KW-1185">Reference proteome</keyword>
<organism evidence="5 6">
    <name type="scientific">Blomia tropicalis</name>
    <name type="common">Mite</name>
    <dbReference type="NCBI Taxonomy" id="40697"/>
    <lineage>
        <taxon>Eukaryota</taxon>
        <taxon>Metazoa</taxon>
        <taxon>Ecdysozoa</taxon>
        <taxon>Arthropoda</taxon>
        <taxon>Chelicerata</taxon>
        <taxon>Arachnida</taxon>
        <taxon>Acari</taxon>
        <taxon>Acariformes</taxon>
        <taxon>Sarcoptiformes</taxon>
        <taxon>Astigmata</taxon>
        <taxon>Glycyphagoidea</taxon>
        <taxon>Echimyopodidae</taxon>
        <taxon>Blomia</taxon>
    </lineage>
</organism>
<keyword evidence="3" id="KW-0677">Repeat</keyword>
<dbReference type="EMBL" id="JAPWDV010000004">
    <property type="protein sequence ID" value="KAJ6215647.1"/>
    <property type="molecule type" value="Genomic_DNA"/>
</dbReference>
<dbReference type="InterPro" id="IPR050541">
    <property type="entry name" value="LRR_TM_domain-containing"/>
</dbReference>
<dbReference type="InterPro" id="IPR001611">
    <property type="entry name" value="Leu-rich_rpt"/>
</dbReference>
<keyword evidence="2 4" id="KW-0732">Signal</keyword>
<dbReference type="Pfam" id="PF13855">
    <property type="entry name" value="LRR_8"/>
    <property type="match status" value="2"/>
</dbReference>
<evidence type="ECO:0000256" key="4">
    <source>
        <dbReference type="SAM" id="SignalP"/>
    </source>
</evidence>
<dbReference type="PROSITE" id="PS51450">
    <property type="entry name" value="LRR"/>
    <property type="match status" value="1"/>
</dbReference>
<dbReference type="Proteomes" id="UP001142055">
    <property type="component" value="Chromosome 4"/>
</dbReference>
<feature type="chain" id="PRO_5040220687" evidence="4">
    <location>
        <begin position="24"/>
        <end position="354"/>
    </location>
</feature>
<accession>A0A9Q0LYM3</accession>
<evidence type="ECO:0000313" key="5">
    <source>
        <dbReference type="EMBL" id="KAJ6215647.1"/>
    </source>
</evidence>
<evidence type="ECO:0000256" key="2">
    <source>
        <dbReference type="ARBA" id="ARBA00022729"/>
    </source>
</evidence>
<reference evidence="5" key="1">
    <citation type="submission" date="2022-12" db="EMBL/GenBank/DDBJ databases">
        <title>Genome assemblies of Blomia tropicalis.</title>
        <authorList>
            <person name="Cui Y."/>
        </authorList>
    </citation>
    <scope>NUCLEOTIDE SEQUENCE</scope>
    <source>
        <tissue evidence="5">Adult mites</tissue>
    </source>
</reference>
<dbReference type="AlphaFoldDB" id="A0A9Q0LYM3"/>
<sequence>MYSQLIILSIIFIESSFGGGGDGCPPQLSGCECGIRPYGTSGRPTYVTNCTNQQFNQSAEQYMRHVPIETEVLLMVGNLFPQLSRNLLNQSERYDKLYMVDLSRNGIETIHGQAFHNMRSVQILHLDHNNLSISDQHSKQTIHPRIFSPLKSLEELHLRNTFSKTRYLNNSIELINSLTDLFHSTNLSLTLKLLNLESNHLTSLGSEQFFCQLSSIQRIRLADNLLTTYPINSSCLRWLSSIDLSSNMIVSMDQHSIDLIGSSGMERIGSLHVDLSDNPFRCDCSLLPFFRYIRNITSATVDIRHVPKIEHVQRFRCSHQSTVSIDIKENILMISLNWISIVHRRQRQQRHQHR</sequence>
<dbReference type="SUPFAM" id="SSF52058">
    <property type="entry name" value="L domain-like"/>
    <property type="match status" value="1"/>
</dbReference>